<evidence type="ECO:0000256" key="3">
    <source>
        <dbReference type="ARBA" id="ARBA00022612"/>
    </source>
</evidence>
<evidence type="ECO:0000256" key="9">
    <source>
        <dbReference type="ARBA" id="ARBA00022759"/>
    </source>
</evidence>
<evidence type="ECO:0000256" key="1">
    <source>
        <dbReference type="ARBA" id="ARBA00002180"/>
    </source>
</evidence>
<evidence type="ECO:0000256" key="19">
    <source>
        <dbReference type="ARBA" id="ARBA00048173"/>
    </source>
</evidence>
<dbReference type="GO" id="GO:0032196">
    <property type="term" value="P:transposition"/>
    <property type="evidence" value="ECO:0007669"/>
    <property type="project" value="UniProtKB-KW"/>
</dbReference>
<dbReference type="GO" id="GO:0003964">
    <property type="term" value="F:RNA-directed DNA polymerase activity"/>
    <property type="evidence" value="ECO:0007669"/>
    <property type="project" value="UniProtKB-KW"/>
</dbReference>
<evidence type="ECO:0000256" key="4">
    <source>
        <dbReference type="ARBA" id="ARBA00022670"/>
    </source>
</evidence>
<keyword evidence="6" id="KW-0540">Nuclease</keyword>
<evidence type="ECO:0000313" key="24">
    <source>
        <dbReference type="Proteomes" id="UP000198372"/>
    </source>
</evidence>
<dbReference type="GO" id="GO:0005524">
    <property type="term" value="F:ATP binding"/>
    <property type="evidence" value="ECO:0007669"/>
    <property type="project" value="UniProtKB-KW"/>
</dbReference>
<dbReference type="Pfam" id="PF25597">
    <property type="entry name" value="SH3_retrovirus"/>
    <property type="match status" value="1"/>
</dbReference>
<dbReference type="GO" id="GO:0046872">
    <property type="term" value="F:metal ion binding"/>
    <property type="evidence" value="ECO:0007669"/>
    <property type="project" value="UniProtKB-KW"/>
</dbReference>
<dbReference type="GO" id="GO:0003887">
    <property type="term" value="F:DNA-directed DNA polymerase activity"/>
    <property type="evidence" value="ECO:0007669"/>
    <property type="project" value="UniProtKB-KW"/>
</dbReference>
<feature type="region of interest" description="Disordered" evidence="21">
    <location>
        <begin position="834"/>
        <end position="860"/>
    </location>
</feature>
<evidence type="ECO:0000256" key="6">
    <source>
        <dbReference type="ARBA" id="ARBA00022722"/>
    </source>
</evidence>
<evidence type="ECO:0000256" key="18">
    <source>
        <dbReference type="ARBA" id="ARBA00023172"/>
    </source>
</evidence>
<dbReference type="PANTHER" id="PTHR42648">
    <property type="entry name" value="TRANSPOSASE, PUTATIVE-RELATED"/>
    <property type="match status" value="1"/>
</dbReference>
<dbReference type="GO" id="GO:0015074">
    <property type="term" value="P:DNA integration"/>
    <property type="evidence" value="ECO:0007669"/>
    <property type="project" value="UniProtKB-KW"/>
</dbReference>
<evidence type="ECO:0000256" key="21">
    <source>
        <dbReference type="SAM" id="MobiDB-lite"/>
    </source>
</evidence>
<keyword evidence="3" id="KW-1188">Viral release from host cell</keyword>
<dbReference type="InterPro" id="IPR001584">
    <property type="entry name" value="Integrase_cat-core"/>
</dbReference>
<protein>
    <submittedName>
        <fullName evidence="23">BQ2448_628 protein</fullName>
    </submittedName>
</protein>
<sequence>MTCCGNYVKGLRSRGTRGIGEMARARRGAEWRQMAGASVIYQHHVMSSTTTTVSNDGGDIKITKLGKDNYELWSIRVDAFLEGRSLASVIEHGIVRPASMDEEAWKSLHGIDSSLQATNVDNTLRKRDRSARSTIIACLDDSNLKMVKSKELSAKTIWEKLKKHHEGNADPFKIRTLLMEISNATYDEDSNLGEFLNGITDKVDQLKDLGQTFKDEAVVAYMLQALLPSYEMLKQAIKLSEKCSVDYAVNRLTDEYSERKLTGKYDKVLKNAGALAVQSTQVRRDPNCICRGCKGTGYYQIDPECPKYDANYKRGRSKNHKKKKKQQQHSKGSADSEDSASFALAVKPLDESTSLHFNVANRVSQVDQSEIWILDTGASQHYVGDASLLSDRQHGSLNVQTASGQVVHCDTYGTVRFKLTSGASLSLSKVYHLPGAPVNLVSTRALFIAGASCGWEDGKDVMTIKIKGLTVARTLNGTGYTLDFSRIVEDQAHVATRATVGAPLMEWHRRYGHLPVSSVMELVKSGAVEGLVLTDKEVHDCEPCIKSKSRATKFSEMVTNVTDVLQRVFMDIGFVAEDQADFQGRKAYLAIVDQVTRVWIAFRLGVEKMTGRKIKRVRTDNGNEFTNKLIGADFQSQGILHETSAPYTPQQNGTVERFNGFEARERSRAFHGSLMAIVRAVLSASKLSWKYWSYALEYATFIANRVLHSKLDGKTAYEVFYGKKPKVSHFRPFGSTVYAQIPKSKRSKLESTSVKGTFIGYDSEYNYRVLIDSDSEHKVVISRDIAVLNLQPEEVRVPEVTALLEGPDEDDSPVTDGKEAVDELQEEDDEVQIAPARQNRPRWEYGDPAVRGRNPGRFEEIDAGNELPQRTRGQRRIAEQQAGPSSIFIRLRKVRASDLIPSLAVNDVVLSDPDSMLGAANDYFESVYQDRVSGLLAVMDFEKAYDRLSHTYLDAVLRAVGLGPKARQWYRATYTNQSASIFLNGWLSAAFDVLSGVRQGDPLAPSLFVLAIEGFACQIRSRVKGIESPGLQTIRELLFADDACCALHDLSDLEHLDRAIRLYERASASKLSTTKSFLYSLGSFRDHPVAPRLGTWRLSASHFRYLGIQVGVDIAEDAGWEEVKSSTIARTNSIPMYDLPYTAKCSIVNIYCYTKILYYNRFLPAPKRVVKEIEDAAMLAIHGRASDGTQRRRGFPAIDHAKWVFQLRDPDGCFC</sequence>
<dbReference type="Pfam" id="PF14223">
    <property type="entry name" value="Retrotran_gag_2"/>
    <property type="match status" value="1"/>
</dbReference>
<evidence type="ECO:0000256" key="12">
    <source>
        <dbReference type="ARBA" id="ARBA00022842"/>
    </source>
</evidence>
<dbReference type="STRING" id="269621.A0A238F5Z6"/>
<keyword evidence="16" id="KW-0239">DNA-directed DNA polymerase</keyword>
<feature type="compositionally biased region" description="Basic residues" evidence="21">
    <location>
        <begin position="313"/>
        <end position="328"/>
    </location>
</feature>
<evidence type="ECO:0000256" key="11">
    <source>
        <dbReference type="ARBA" id="ARBA00022840"/>
    </source>
</evidence>
<evidence type="ECO:0000256" key="20">
    <source>
        <dbReference type="ARBA" id="ARBA00049244"/>
    </source>
</evidence>
<feature type="domain" description="Integrase catalytic" evidence="22">
    <location>
        <begin position="539"/>
        <end position="724"/>
    </location>
</feature>
<dbReference type="GO" id="GO:0005634">
    <property type="term" value="C:nucleus"/>
    <property type="evidence" value="ECO:0007669"/>
    <property type="project" value="UniProtKB-ARBA"/>
</dbReference>
<keyword evidence="18" id="KW-0233">DNA recombination</keyword>
<keyword evidence="14" id="KW-0229">DNA integration</keyword>
<dbReference type="GO" id="GO:0006508">
    <property type="term" value="P:proteolysis"/>
    <property type="evidence" value="ECO:0007669"/>
    <property type="project" value="UniProtKB-KW"/>
</dbReference>
<dbReference type="InterPro" id="IPR039537">
    <property type="entry name" value="Retrotran_Ty1/copia-like"/>
</dbReference>
<keyword evidence="7" id="KW-0479">Metal-binding</keyword>
<gene>
    <name evidence="23" type="ORF">BQ2448_628</name>
</gene>
<evidence type="ECO:0000259" key="22">
    <source>
        <dbReference type="PROSITE" id="PS50994"/>
    </source>
</evidence>
<keyword evidence="16" id="KW-0808">Transferase</keyword>
<reference evidence="24" key="1">
    <citation type="submission" date="2016-09" db="EMBL/GenBank/DDBJ databases">
        <authorList>
            <person name="Jeantristanb JTB J.-T."/>
            <person name="Ricardo R."/>
        </authorList>
    </citation>
    <scope>NUCLEOTIDE SEQUENCE [LARGE SCALE GENOMIC DNA]</scope>
</reference>
<dbReference type="GO" id="GO:0003723">
    <property type="term" value="F:RNA binding"/>
    <property type="evidence" value="ECO:0007669"/>
    <property type="project" value="UniProtKB-KW"/>
</dbReference>
<name>A0A238F5Z6_9BASI</name>
<dbReference type="SUPFAM" id="SSF53098">
    <property type="entry name" value="Ribonuclease H-like"/>
    <property type="match status" value="1"/>
</dbReference>
<evidence type="ECO:0000256" key="2">
    <source>
        <dbReference type="ARBA" id="ARBA00022578"/>
    </source>
</evidence>
<keyword evidence="15" id="KW-0695">RNA-directed DNA polymerase</keyword>
<dbReference type="Pfam" id="PF13976">
    <property type="entry name" value="gag_pre-integrs"/>
    <property type="match status" value="1"/>
</dbReference>
<evidence type="ECO:0000256" key="16">
    <source>
        <dbReference type="ARBA" id="ARBA00022932"/>
    </source>
</evidence>
<comment type="catalytic activity">
    <reaction evidence="20">
        <text>DNA(n) + a 2'-deoxyribonucleoside 5'-triphosphate = DNA(n+1) + diphosphate</text>
        <dbReference type="Rhea" id="RHEA:22508"/>
        <dbReference type="Rhea" id="RHEA-COMP:17339"/>
        <dbReference type="Rhea" id="RHEA-COMP:17340"/>
        <dbReference type="ChEBI" id="CHEBI:33019"/>
        <dbReference type="ChEBI" id="CHEBI:61560"/>
        <dbReference type="ChEBI" id="CHEBI:173112"/>
        <dbReference type="EC" id="2.7.7.7"/>
    </reaction>
</comment>
<keyword evidence="8" id="KW-0547">Nucleotide-binding</keyword>
<accession>A0A238F5Z6</accession>
<dbReference type="GO" id="GO:0008233">
    <property type="term" value="F:peptidase activity"/>
    <property type="evidence" value="ECO:0007669"/>
    <property type="project" value="UniProtKB-KW"/>
</dbReference>
<keyword evidence="9" id="KW-0255">Endonuclease</keyword>
<dbReference type="PROSITE" id="PS50994">
    <property type="entry name" value="INTEGRASE"/>
    <property type="match status" value="1"/>
</dbReference>
<feature type="region of interest" description="Disordered" evidence="21">
    <location>
        <begin position="312"/>
        <end position="339"/>
    </location>
</feature>
<dbReference type="Gene3D" id="3.30.420.10">
    <property type="entry name" value="Ribonuclease H-like superfamily/Ribonuclease H"/>
    <property type="match status" value="1"/>
</dbReference>
<dbReference type="Pfam" id="PF00078">
    <property type="entry name" value="RVT_1"/>
    <property type="match status" value="1"/>
</dbReference>
<comment type="function">
    <text evidence="1">The aspartyl protease (PR) mediates the proteolytic cleavages of the Gag and Gag-Pol polyproteins after assembly of the VLP.</text>
</comment>
<organism evidence="23 24">
    <name type="scientific">Microbotryum intermedium</name>
    <dbReference type="NCBI Taxonomy" id="269621"/>
    <lineage>
        <taxon>Eukaryota</taxon>
        <taxon>Fungi</taxon>
        <taxon>Dikarya</taxon>
        <taxon>Basidiomycota</taxon>
        <taxon>Pucciniomycotina</taxon>
        <taxon>Microbotryomycetes</taxon>
        <taxon>Microbotryales</taxon>
        <taxon>Microbotryaceae</taxon>
        <taxon>Microbotryum</taxon>
    </lineage>
</organism>
<keyword evidence="11" id="KW-0067">ATP-binding</keyword>
<evidence type="ECO:0000256" key="7">
    <source>
        <dbReference type="ARBA" id="ARBA00022723"/>
    </source>
</evidence>
<evidence type="ECO:0000256" key="10">
    <source>
        <dbReference type="ARBA" id="ARBA00022801"/>
    </source>
</evidence>
<keyword evidence="10" id="KW-0378">Hydrolase</keyword>
<keyword evidence="13" id="KW-0694">RNA-binding</keyword>
<dbReference type="InterPro" id="IPR025724">
    <property type="entry name" value="GAG-pre-integrase_dom"/>
</dbReference>
<dbReference type="Proteomes" id="UP000198372">
    <property type="component" value="Unassembled WGS sequence"/>
</dbReference>
<keyword evidence="2" id="KW-0815">Transposition</keyword>
<keyword evidence="12" id="KW-0460">Magnesium</keyword>
<evidence type="ECO:0000256" key="15">
    <source>
        <dbReference type="ARBA" id="ARBA00022918"/>
    </source>
</evidence>
<dbReference type="GO" id="GO:0004519">
    <property type="term" value="F:endonuclease activity"/>
    <property type="evidence" value="ECO:0007669"/>
    <property type="project" value="UniProtKB-KW"/>
</dbReference>
<keyword evidence="5" id="KW-0548">Nucleotidyltransferase</keyword>
<keyword evidence="17" id="KW-0917">Virion maturation</keyword>
<proteinExistence type="predicted"/>
<dbReference type="OrthoDB" id="7691805at2759"/>
<comment type="catalytic activity">
    <reaction evidence="19">
        <text>DNA(n) + a 2'-deoxyribonucleoside 5'-triphosphate = DNA(n+1) + diphosphate</text>
        <dbReference type="Rhea" id="RHEA:22508"/>
        <dbReference type="Rhea" id="RHEA-COMP:17339"/>
        <dbReference type="Rhea" id="RHEA-COMP:17340"/>
        <dbReference type="ChEBI" id="CHEBI:33019"/>
        <dbReference type="ChEBI" id="CHEBI:61560"/>
        <dbReference type="ChEBI" id="CHEBI:173112"/>
        <dbReference type="EC" id="2.7.7.49"/>
    </reaction>
</comment>
<dbReference type="InterPro" id="IPR036397">
    <property type="entry name" value="RNaseH_sf"/>
</dbReference>
<dbReference type="InterPro" id="IPR012337">
    <property type="entry name" value="RNaseH-like_sf"/>
</dbReference>
<evidence type="ECO:0000256" key="14">
    <source>
        <dbReference type="ARBA" id="ARBA00022908"/>
    </source>
</evidence>
<evidence type="ECO:0000256" key="13">
    <source>
        <dbReference type="ARBA" id="ARBA00022884"/>
    </source>
</evidence>
<dbReference type="InterPro" id="IPR054722">
    <property type="entry name" value="PolX-like_BBD"/>
</dbReference>
<dbReference type="AlphaFoldDB" id="A0A238F5Z6"/>
<keyword evidence="24" id="KW-1185">Reference proteome</keyword>
<dbReference type="Pfam" id="PF22936">
    <property type="entry name" value="Pol_BBD"/>
    <property type="match status" value="1"/>
</dbReference>
<evidence type="ECO:0000256" key="5">
    <source>
        <dbReference type="ARBA" id="ARBA00022695"/>
    </source>
</evidence>
<dbReference type="GO" id="GO:0006310">
    <property type="term" value="P:DNA recombination"/>
    <property type="evidence" value="ECO:0007669"/>
    <property type="project" value="UniProtKB-KW"/>
</dbReference>
<dbReference type="InterPro" id="IPR000477">
    <property type="entry name" value="RT_dom"/>
</dbReference>
<keyword evidence="4" id="KW-0645">Protease</keyword>
<dbReference type="EMBL" id="FMSP01000003">
    <property type="protein sequence ID" value="SCV68507.1"/>
    <property type="molecule type" value="Genomic_DNA"/>
</dbReference>
<dbReference type="InterPro" id="IPR057670">
    <property type="entry name" value="SH3_retrovirus"/>
</dbReference>
<evidence type="ECO:0000256" key="8">
    <source>
        <dbReference type="ARBA" id="ARBA00022741"/>
    </source>
</evidence>
<evidence type="ECO:0000313" key="23">
    <source>
        <dbReference type="EMBL" id="SCV68507.1"/>
    </source>
</evidence>
<dbReference type="PANTHER" id="PTHR42648:SF11">
    <property type="entry name" value="TRANSPOSON TY4-P GAG-POL POLYPROTEIN"/>
    <property type="match status" value="1"/>
</dbReference>
<evidence type="ECO:0000256" key="17">
    <source>
        <dbReference type="ARBA" id="ARBA00023113"/>
    </source>
</evidence>